<keyword evidence="4" id="KW-1185">Reference proteome</keyword>
<dbReference type="OrthoDB" id="9804960at2"/>
<dbReference type="InterPro" id="IPR014730">
    <property type="entry name" value="ETF_a/b_N"/>
</dbReference>
<dbReference type="RefSeq" id="WP_073269837.1">
    <property type="nucleotide sequence ID" value="NZ_FQTU01000004.1"/>
</dbReference>
<evidence type="ECO:0000256" key="1">
    <source>
        <dbReference type="ARBA" id="ARBA00042002"/>
    </source>
</evidence>
<evidence type="ECO:0000313" key="4">
    <source>
        <dbReference type="Proteomes" id="UP000184251"/>
    </source>
</evidence>
<dbReference type="Gene3D" id="3.40.50.620">
    <property type="entry name" value="HUPs"/>
    <property type="match status" value="1"/>
</dbReference>
<dbReference type="STRING" id="1120975.SAMN02746064_00847"/>
<gene>
    <name evidence="3" type="ORF">SAMN02746064_00847</name>
</gene>
<dbReference type="PIRSF" id="PIRSF000090">
    <property type="entry name" value="Beta-ETF"/>
    <property type="match status" value="1"/>
</dbReference>
<dbReference type="Pfam" id="PF01012">
    <property type="entry name" value="ETF"/>
    <property type="match status" value="1"/>
</dbReference>
<name>A0A1M4UX51_9FIRM</name>
<dbReference type="EMBL" id="FQTU01000004">
    <property type="protein sequence ID" value="SHE61203.1"/>
    <property type="molecule type" value="Genomic_DNA"/>
</dbReference>
<dbReference type="AlphaFoldDB" id="A0A1M4UX51"/>
<dbReference type="SMART" id="SM00893">
    <property type="entry name" value="ETF"/>
    <property type="match status" value="1"/>
</dbReference>
<evidence type="ECO:0000259" key="2">
    <source>
        <dbReference type="SMART" id="SM00893"/>
    </source>
</evidence>
<sequence>MKLICIIKYVPNVDNFNYDFENNTLIRDNIRLMLNADDACAVAYALKVKEKYPEASIEVVTMAPSSVVPHLEDLIRLGVDKAVILSDRTFSGSDTYVTSKILSRYLSKQKFDCILTGTNAVDGDTSHVPAQIAEWLGLDQISGVVDISDINKKSATIVVDKEDASICYEISMPGIISLTRESKYELPYVQKGDMNKEVKSQILMLNANDLNFKKKEVGIEGSLTQVANTYTKHFHKRDKKLVKANDEGVETVFKFLKEKGLIK</sequence>
<dbReference type="GO" id="GO:0009055">
    <property type="term" value="F:electron transfer activity"/>
    <property type="evidence" value="ECO:0007669"/>
    <property type="project" value="InterPro"/>
</dbReference>
<dbReference type="SUPFAM" id="SSF52402">
    <property type="entry name" value="Adenine nucleotide alpha hydrolases-like"/>
    <property type="match status" value="1"/>
</dbReference>
<dbReference type="InterPro" id="IPR012255">
    <property type="entry name" value="ETF_b"/>
</dbReference>
<protein>
    <recommendedName>
        <fullName evidence="1">Electron transfer flavoprotein small subunit</fullName>
    </recommendedName>
</protein>
<evidence type="ECO:0000313" key="3">
    <source>
        <dbReference type="EMBL" id="SHE61203.1"/>
    </source>
</evidence>
<dbReference type="PANTHER" id="PTHR21294:SF17">
    <property type="entry name" value="PROTEIN FIXA"/>
    <property type="match status" value="1"/>
</dbReference>
<dbReference type="PANTHER" id="PTHR21294">
    <property type="entry name" value="ELECTRON TRANSFER FLAVOPROTEIN BETA-SUBUNIT"/>
    <property type="match status" value="1"/>
</dbReference>
<proteinExistence type="predicted"/>
<dbReference type="InterPro" id="IPR014729">
    <property type="entry name" value="Rossmann-like_a/b/a_fold"/>
</dbReference>
<feature type="domain" description="Electron transfer flavoprotein alpha/beta-subunit N-terminal" evidence="2">
    <location>
        <begin position="22"/>
        <end position="214"/>
    </location>
</feature>
<accession>A0A1M4UX51</accession>
<organism evidence="3 4">
    <name type="scientific">Alkalibacter saccharofermentans DSM 14828</name>
    <dbReference type="NCBI Taxonomy" id="1120975"/>
    <lineage>
        <taxon>Bacteria</taxon>
        <taxon>Bacillati</taxon>
        <taxon>Bacillota</taxon>
        <taxon>Clostridia</taxon>
        <taxon>Eubacteriales</taxon>
        <taxon>Eubacteriaceae</taxon>
        <taxon>Alkalibacter</taxon>
    </lineage>
</organism>
<reference evidence="3 4" key="1">
    <citation type="submission" date="2016-11" db="EMBL/GenBank/DDBJ databases">
        <authorList>
            <person name="Jaros S."/>
            <person name="Januszkiewicz K."/>
            <person name="Wedrychowicz H."/>
        </authorList>
    </citation>
    <scope>NUCLEOTIDE SEQUENCE [LARGE SCALE GENOMIC DNA]</scope>
    <source>
        <strain evidence="3 4">DSM 14828</strain>
    </source>
</reference>
<dbReference type="Proteomes" id="UP000184251">
    <property type="component" value="Unassembled WGS sequence"/>
</dbReference>